<dbReference type="Proteomes" id="UP000239250">
    <property type="component" value="Chromosome"/>
</dbReference>
<proteinExistence type="predicted"/>
<evidence type="ECO:0000313" key="2">
    <source>
        <dbReference type="Proteomes" id="UP000239250"/>
    </source>
</evidence>
<evidence type="ECO:0008006" key="3">
    <source>
        <dbReference type="Google" id="ProtNLM"/>
    </source>
</evidence>
<sequence length="126" mass="14812">MFKYNGKTSISGHQVFMKTSAYIKTNDVPNAIIQTDRGSAFVCKIISEFEKEAGNYTHSMSKACFKHNPWTESLNWWVKHSFIEQFGKHFDSLEQFKNTFQEFANSWNVFKISMYNLVNANRFCHF</sequence>
<dbReference type="SUPFAM" id="SSF53098">
    <property type="entry name" value="Ribonuclease H-like"/>
    <property type="match status" value="1"/>
</dbReference>
<dbReference type="EMBL" id="CP027019">
    <property type="protein sequence ID" value="AVP49187.1"/>
    <property type="molecule type" value="Genomic_DNA"/>
</dbReference>
<name>A0A2S0NJK6_9MOLU</name>
<reference evidence="2" key="1">
    <citation type="submission" date="2018-02" db="EMBL/GenBank/DDBJ databases">
        <title>Firefly genomes illuminate parallel origins of bioluminescence in beetles.</title>
        <authorList>
            <person name="Fallon T.R."/>
            <person name="Lower S.E.S."/>
            <person name="Behringer M."/>
            <person name="Weng J.-K."/>
        </authorList>
    </citation>
    <scope>NUCLEOTIDE SEQUENCE [LARGE SCALE GENOMIC DNA]</scope>
</reference>
<protein>
    <recommendedName>
        <fullName evidence="3">Integrase catalytic domain-containing protein</fullName>
    </recommendedName>
</protein>
<dbReference type="RefSeq" id="WP_303662524.1">
    <property type="nucleotide sequence ID" value="NZ_CP027019.1"/>
</dbReference>
<dbReference type="AlphaFoldDB" id="A0A2S0NJK6"/>
<organism evidence="1 2">
    <name type="scientific">Williamsoniiplasma luminosum</name>
    <dbReference type="NCBI Taxonomy" id="214888"/>
    <lineage>
        <taxon>Bacteria</taxon>
        <taxon>Bacillati</taxon>
        <taxon>Mycoplasmatota</taxon>
        <taxon>Mollicutes</taxon>
        <taxon>Entomoplasmatales</taxon>
        <taxon>Williamsoniiplasma</taxon>
    </lineage>
</organism>
<dbReference type="InterPro" id="IPR012337">
    <property type="entry name" value="RNaseH-like_sf"/>
</dbReference>
<evidence type="ECO:0000313" key="1">
    <source>
        <dbReference type="EMBL" id="AVP49187.1"/>
    </source>
</evidence>
<gene>
    <name evidence="1" type="ORF">C5T88_01135</name>
</gene>
<accession>A0A2S0NJK6</accession>